<organism evidence="3 4">
    <name type="scientific">Coprinopsis marcescibilis</name>
    <name type="common">Agaric fungus</name>
    <name type="synonym">Psathyrella marcescibilis</name>
    <dbReference type="NCBI Taxonomy" id="230819"/>
    <lineage>
        <taxon>Eukaryota</taxon>
        <taxon>Fungi</taxon>
        <taxon>Dikarya</taxon>
        <taxon>Basidiomycota</taxon>
        <taxon>Agaricomycotina</taxon>
        <taxon>Agaricomycetes</taxon>
        <taxon>Agaricomycetidae</taxon>
        <taxon>Agaricales</taxon>
        <taxon>Agaricineae</taxon>
        <taxon>Psathyrellaceae</taxon>
        <taxon>Coprinopsis</taxon>
    </lineage>
</organism>
<name>A0A5C3KPP4_COPMA</name>
<feature type="signal peptide" evidence="2">
    <location>
        <begin position="1"/>
        <end position="17"/>
    </location>
</feature>
<dbReference type="EMBL" id="ML210238">
    <property type="protein sequence ID" value="TFK22521.1"/>
    <property type="molecule type" value="Genomic_DNA"/>
</dbReference>
<sequence length="202" mass="18904">MRYSYAAAALLISGASAANLVARQGEAFPTELLSAIPEACATPCEALTTSIATCLAGEVAEAIACICTPALAANVGTCSTCLVPLVAAGEIPGVTPEMLAAVPDQLAEACAAAAPGGSPSGGPSGGVDPEPTDASPSGPAAPGPSSPSGGSPSGNPRPTGDAPPATSPPAGGNTPGSGALATTGSMSLALGSVVAAVGAFFF</sequence>
<evidence type="ECO:0000313" key="4">
    <source>
        <dbReference type="Proteomes" id="UP000307440"/>
    </source>
</evidence>
<gene>
    <name evidence="3" type="ORF">FA15DRAFT_695655</name>
</gene>
<evidence type="ECO:0008006" key="5">
    <source>
        <dbReference type="Google" id="ProtNLM"/>
    </source>
</evidence>
<evidence type="ECO:0000256" key="1">
    <source>
        <dbReference type="SAM" id="MobiDB-lite"/>
    </source>
</evidence>
<keyword evidence="4" id="KW-1185">Reference proteome</keyword>
<evidence type="ECO:0000313" key="3">
    <source>
        <dbReference type="EMBL" id="TFK22521.1"/>
    </source>
</evidence>
<feature type="region of interest" description="Disordered" evidence="1">
    <location>
        <begin position="112"/>
        <end position="178"/>
    </location>
</feature>
<accession>A0A5C3KPP4</accession>
<evidence type="ECO:0000256" key="2">
    <source>
        <dbReference type="SAM" id="SignalP"/>
    </source>
</evidence>
<dbReference type="Proteomes" id="UP000307440">
    <property type="component" value="Unassembled WGS sequence"/>
</dbReference>
<dbReference type="AlphaFoldDB" id="A0A5C3KPP4"/>
<reference evidence="3 4" key="1">
    <citation type="journal article" date="2019" name="Nat. Ecol. Evol.">
        <title>Megaphylogeny resolves global patterns of mushroom evolution.</title>
        <authorList>
            <person name="Varga T."/>
            <person name="Krizsan K."/>
            <person name="Foldi C."/>
            <person name="Dima B."/>
            <person name="Sanchez-Garcia M."/>
            <person name="Sanchez-Ramirez S."/>
            <person name="Szollosi G.J."/>
            <person name="Szarkandi J.G."/>
            <person name="Papp V."/>
            <person name="Albert L."/>
            <person name="Andreopoulos W."/>
            <person name="Angelini C."/>
            <person name="Antonin V."/>
            <person name="Barry K.W."/>
            <person name="Bougher N.L."/>
            <person name="Buchanan P."/>
            <person name="Buyck B."/>
            <person name="Bense V."/>
            <person name="Catcheside P."/>
            <person name="Chovatia M."/>
            <person name="Cooper J."/>
            <person name="Damon W."/>
            <person name="Desjardin D."/>
            <person name="Finy P."/>
            <person name="Geml J."/>
            <person name="Haridas S."/>
            <person name="Hughes K."/>
            <person name="Justo A."/>
            <person name="Karasinski D."/>
            <person name="Kautmanova I."/>
            <person name="Kiss B."/>
            <person name="Kocsube S."/>
            <person name="Kotiranta H."/>
            <person name="LaButti K.M."/>
            <person name="Lechner B.E."/>
            <person name="Liimatainen K."/>
            <person name="Lipzen A."/>
            <person name="Lukacs Z."/>
            <person name="Mihaltcheva S."/>
            <person name="Morgado L.N."/>
            <person name="Niskanen T."/>
            <person name="Noordeloos M.E."/>
            <person name="Ohm R.A."/>
            <person name="Ortiz-Santana B."/>
            <person name="Ovrebo C."/>
            <person name="Racz N."/>
            <person name="Riley R."/>
            <person name="Savchenko A."/>
            <person name="Shiryaev A."/>
            <person name="Soop K."/>
            <person name="Spirin V."/>
            <person name="Szebenyi C."/>
            <person name="Tomsovsky M."/>
            <person name="Tulloss R.E."/>
            <person name="Uehling J."/>
            <person name="Grigoriev I.V."/>
            <person name="Vagvolgyi C."/>
            <person name="Papp T."/>
            <person name="Martin F.M."/>
            <person name="Miettinen O."/>
            <person name="Hibbett D.S."/>
            <person name="Nagy L.G."/>
        </authorList>
    </citation>
    <scope>NUCLEOTIDE SEQUENCE [LARGE SCALE GENOMIC DNA]</scope>
    <source>
        <strain evidence="3 4">CBS 121175</strain>
    </source>
</reference>
<keyword evidence="2" id="KW-0732">Signal</keyword>
<feature type="chain" id="PRO_5022935797" description="Extracellular membrane protein CFEM domain-containing protein" evidence="2">
    <location>
        <begin position="18"/>
        <end position="202"/>
    </location>
</feature>
<protein>
    <recommendedName>
        <fullName evidence="5">Extracellular membrane protein CFEM domain-containing protein</fullName>
    </recommendedName>
</protein>
<proteinExistence type="predicted"/>